<accession>A0A5P0YXQ9</accession>
<protein>
    <recommendedName>
        <fullName evidence="7">Carrier domain-containing protein</fullName>
    </recommendedName>
</protein>
<comment type="caution">
    <text evidence="3">The sequence shown here is derived from an EMBL/GenBank/DDBJ whole genome shotgun (WGS) entry which is preliminary data.</text>
</comment>
<dbReference type="Proteomes" id="UP000320857">
    <property type="component" value="Unassembled WGS sequence"/>
</dbReference>
<dbReference type="InterPro" id="IPR036736">
    <property type="entry name" value="ACP-like_sf"/>
</dbReference>
<dbReference type="SUPFAM" id="SSF47336">
    <property type="entry name" value="ACP-like"/>
    <property type="match status" value="1"/>
</dbReference>
<reference evidence="3 4" key="1">
    <citation type="submission" date="2019-10" db="EMBL/GenBank/DDBJ databases">
        <title>Streptomyces sp. nov., a novel actinobacterium isolated from alkaline environment.</title>
        <authorList>
            <person name="Golinska P."/>
        </authorList>
    </citation>
    <scope>NUCLEOTIDE SEQUENCE [LARGE SCALE GENOMIC DNA]</scope>
    <source>
        <strain evidence="3 4">OF1</strain>
    </source>
</reference>
<dbReference type="EMBL" id="JABJWZ010000322">
    <property type="protein sequence ID" value="MBB1256246.1"/>
    <property type="molecule type" value="Genomic_DNA"/>
</dbReference>
<sequence length="66" mass="7048">MRDLHLDTETLARISAQVEEKFGMKLPDKGVAGFATVGDLVSHIQTVDAENTEAAGDLKAKIGHAE</sequence>
<dbReference type="Proteomes" id="UP000517765">
    <property type="component" value="Unassembled WGS sequence"/>
</dbReference>
<dbReference type="Proteomes" id="UP000525686">
    <property type="component" value="Unassembled WGS sequence"/>
</dbReference>
<organism evidence="3 4">
    <name type="scientific">Streptomyces alkaliterrae</name>
    <dbReference type="NCBI Taxonomy" id="2213162"/>
    <lineage>
        <taxon>Bacteria</taxon>
        <taxon>Bacillati</taxon>
        <taxon>Actinomycetota</taxon>
        <taxon>Actinomycetes</taxon>
        <taxon>Kitasatosporales</taxon>
        <taxon>Streptomycetaceae</taxon>
        <taxon>Streptomyces</taxon>
    </lineage>
</organism>
<dbReference type="EMBL" id="VJYK02000278">
    <property type="protein sequence ID" value="MQS04377.1"/>
    <property type="molecule type" value="Genomic_DNA"/>
</dbReference>
<evidence type="ECO:0000313" key="6">
    <source>
        <dbReference type="Proteomes" id="UP000525686"/>
    </source>
</evidence>
<reference evidence="1" key="3">
    <citation type="journal article" name="Syst. Appl. Microbiol.">
        <title>Streptomyces alkaliterrae sp. nov., isolated from an alkaline soil, and emended descriptions of Streptomyces alkaliphilus, Streptomyces calidiresistens and Streptomyces durbertensis.</title>
        <authorList>
            <person name="Swiecimska M."/>
            <person name="Golinska P."/>
            <person name="Nouioui I."/>
            <person name="Wypij M."/>
            <person name="Rai M."/>
            <person name="Sangal V."/>
            <person name="Goodfellow M."/>
        </authorList>
    </citation>
    <scope>NUCLEOTIDE SEQUENCE</scope>
    <source>
        <strain evidence="1">OF3</strain>
        <strain evidence="2">OF8</strain>
    </source>
</reference>
<evidence type="ECO:0000313" key="5">
    <source>
        <dbReference type="Proteomes" id="UP000517765"/>
    </source>
</evidence>
<evidence type="ECO:0000313" key="1">
    <source>
        <dbReference type="EMBL" id="MBB1256246.1"/>
    </source>
</evidence>
<gene>
    <name evidence="3" type="ORF">FNX44_021385</name>
    <name evidence="1" type="ORF">H3146_23235</name>
    <name evidence="2" type="ORF">H3147_20615</name>
</gene>
<dbReference type="OrthoDB" id="9804551at2"/>
<evidence type="ECO:0008006" key="7">
    <source>
        <dbReference type="Google" id="ProtNLM"/>
    </source>
</evidence>
<dbReference type="AlphaFoldDB" id="A0A5P0YXQ9"/>
<name>A0A5P0YXQ9_9ACTN</name>
<proteinExistence type="predicted"/>
<dbReference type="Gene3D" id="1.10.1200.10">
    <property type="entry name" value="ACP-like"/>
    <property type="match status" value="1"/>
</dbReference>
<dbReference type="RefSeq" id="WP_143650251.1">
    <property type="nucleotide sequence ID" value="NZ_JABJWZ010000322.1"/>
</dbReference>
<evidence type="ECO:0000313" key="3">
    <source>
        <dbReference type="EMBL" id="MQS04377.1"/>
    </source>
</evidence>
<evidence type="ECO:0000313" key="4">
    <source>
        <dbReference type="Proteomes" id="UP000320857"/>
    </source>
</evidence>
<dbReference type="EMBL" id="JABJXA010000151">
    <property type="protein sequence ID" value="MBB1261207.1"/>
    <property type="molecule type" value="Genomic_DNA"/>
</dbReference>
<evidence type="ECO:0000313" key="2">
    <source>
        <dbReference type="EMBL" id="MBB1261207.1"/>
    </source>
</evidence>
<keyword evidence="4" id="KW-1185">Reference proteome</keyword>
<reference evidence="5 6" key="2">
    <citation type="submission" date="2020-05" db="EMBL/GenBank/DDBJ databases">
        <title>Classification of alakaliphilic streptomycetes isolated from an alkaline soil next to Lonar Crater, India and a proposal for the recognition of Streptomyces alkaliterrae sp. nov.</title>
        <authorList>
            <person name="Golinska P."/>
        </authorList>
    </citation>
    <scope>NUCLEOTIDE SEQUENCE [LARGE SCALE GENOMIC DNA]</scope>
    <source>
        <strain evidence="6">OF3</strain>
        <strain evidence="5">OF8</strain>
    </source>
</reference>